<dbReference type="EMBL" id="JAQQAL010000007">
    <property type="protein sequence ID" value="MDC7225522.1"/>
    <property type="molecule type" value="Genomic_DNA"/>
</dbReference>
<dbReference type="SUPFAM" id="SSF109604">
    <property type="entry name" value="HD-domain/PDEase-like"/>
    <property type="match status" value="1"/>
</dbReference>
<dbReference type="SMART" id="SM00471">
    <property type="entry name" value="HDc"/>
    <property type="match status" value="1"/>
</dbReference>
<feature type="domain" description="HD/PDEase" evidence="1">
    <location>
        <begin position="59"/>
        <end position="196"/>
    </location>
</feature>
<dbReference type="PANTHER" id="PTHR11373">
    <property type="entry name" value="DEOXYNUCLEOSIDE TRIPHOSPHATE TRIPHOSPHOHYDROLASE"/>
    <property type="match status" value="1"/>
</dbReference>
<protein>
    <submittedName>
        <fullName evidence="2">HD domain-containing protein</fullName>
    </submittedName>
</protein>
<dbReference type="Proteomes" id="UP001221217">
    <property type="component" value="Unassembled WGS sequence"/>
</dbReference>
<evidence type="ECO:0000313" key="2">
    <source>
        <dbReference type="EMBL" id="MDC7225522.1"/>
    </source>
</evidence>
<dbReference type="InterPro" id="IPR045509">
    <property type="entry name" value="HD_assoc_2"/>
</dbReference>
<dbReference type="GO" id="GO:0006203">
    <property type="term" value="P:dGTP catabolic process"/>
    <property type="evidence" value="ECO:0007669"/>
    <property type="project" value="TreeGrafter"/>
</dbReference>
<name>A0AAJ1ID19_9SPIO</name>
<dbReference type="Gene3D" id="1.10.3210.10">
    <property type="entry name" value="Hypothetical protein af1432"/>
    <property type="match status" value="1"/>
</dbReference>
<proteinExistence type="predicted"/>
<dbReference type="CDD" id="cd00077">
    <property type="entry name" value="HDc"/>
    <property type="match status" value="1"/>
</dbReference>
<organism evidence="2 3">
    <name type="scientific">Candidatus Thalassospirochaeta sargassi</name>
    <dbReference type="NCBI Taxonomy" id="3119039"/>
    <lineage>
        <taxon>Bacteria</taxon>
        <taxon>Pseudomonadati</taxon>
        <taxon>Spirochaetota</taxon>
        <taxon>Spirochaetia</taxon>
        <taxon>Spirochaetales</taxon>
        <taxon>Spirochaetaceae</taxon>
        <taxon>Candidatus Thalassospirochaeta</taxon>
    </lineage>
</organism>
<sequence>MKDSILKYLNSDFTEPIRDPLWQNIFLSKGFKQLVSLEPFQKLAGIKQLGPAYHVYPGATHTRLSHSLGVFHLARRIISRLVGHPDCIVLTLEGVKSFLCAALLHDLGHFPYAHSLKELPLKDHEVLTGEIILSEPLCSCIENVIGASAKKTAAIVNFEMPHENDKEVIFFRNILSGVLDPDKLDYLNRDAFFCGVPYGIQDTDFAISKIVPTESGIGINSQGITAVENVLFSKYLMYRTVYWHKTVRIATAMIKKAVITALTEGIINNDDLYGLTDNDFFNRYTGDFHPVMQLITAVNKRNLYKCVYEVPFSADNSLHQSLCSLEARTEFEKNNTSNCGCSDLIIDIPEPISFEVNLPVVSGGSRTTYIDSESVFSGPVVEGFTSSLRKIRVYVPEADVAGCRHADGLFN</sequence>
<dbReference type="Pfam" id="PF19276">
    <property type="entry name" value="HD_assoc_2"/>
    <property type="match status" value="1"/>
</dbReference>
<dbReference type="PANTHER" id="PTHR11373:SF4">
    <property type="entry name" value="DEOXYNUCLEOSIDE TRIPHOSPHATE TRIPHOSPHOHYDROLASE SAMHD1"/>
    <property type="match status" value="1"/>
</dbReference>
<dbReference type="InterPro" id="IPR003607">
    <property type="entry name" value="HD/PDEase_dom"/>
</dbReference>
<dbReference type="InterPro" id="IPR050135">
    <property type="entry name" value="dGTPase-like"/>
</dbReference>
<dbReference type="AlphaFoldDB" id="A0AAJ1ID19"/>
<accession>A0AAJ1ID19</accession>
<evidence type="ECO:0000313" key="3">
    <source>
        <dbReference type="Proteomes" id="UP001221217"/>
    </source>
</evidence>
<gene>
    <name evidence="2" type="ORF">PQJ61_02015</name>
</gene>
<dbReference type="GO" id="GO:0008832">
    <property type="term" value="F:dGTPase activity"/>
    <property type="evidence" value="ECO:0007669"/>
    <property type="project" value="TreeGrafter"/>
</dbReference>
<comment type="caution">
    <text evidence="2">The sequence shown here is derived from an EMBL/GenBank/DDBJ whole genome shotgun (WGS) entry which is preliminary data.</text>
</comment>
<reference evidence="2 3" key="1">
    <citation type="submission" date="2022-12" db="EMBL/GenBank/DDBJ databases">
        <title>Metagenome assembled genome from gulf of manar.</title>
        <authorList>
            <person name="Kohli P."/>
            <person name="Pk S."/>
            <person name="Venkata Ramana C."/>
            <person name="Sasikala C."/>
        </authorList>
    </citation>
    <scope>NUCLEOTIDE SEQUENCE [LARGE SCALE GENOMIC DNA]</scope>
    <source>
        <strain evidence="2">JB008</strain>
    </source>
</reference>
<dbReference type="Pfam" id="PF01966">
    <property type="entry name" value="HD"/>
    <property type="match status" value="1"/>
</dbReference>
<dbReference type="InterPro" id="IPR006674">
    <property type="entry name" value="HD_domain"/>
</dbReference>
<evidence type="ECO:0000259" key="1">
    <source>
        <dbReference type="SMART" id="SM00471"/>
    </source>
</evidence>